<dbReference type="AlphaFoldDB" id="A0AAE9Z4Y5"/>
<name>A0AAE9Z4Y5_9GAMM</name>
<reference evidence="2 3" key="2">
    <citation type="journal article" date="2022" name="Mar. Drugs">
        <title>Bioassay-Guided Fractionation Leads to the Detection of Cholic Acid Generated by the Rare Thalassomonas sp.</title>
        <authorList>
            <person name="Pheiffer F."/>
            <person name="Schneider Y.K."/>
            <person name="Hansen E.H."/>
            <person name="Andersen J.H."/>
            <person name="Isaksson J."/>
            <person name="Busche T."/>
            <person name="R C."/>
            <person name="Kalinowski J."/>
            <person name="Zyl L.V."/>
            <person name="Trindade M."/>
        </authorList>
    </citation>
    <scope>NUCLEOTIDE SEQUENCE [LARGE SCALE GENOMIC DNA]</scope>
    <source>
        <strain evidence="2 3">XOM25</strain>
    </source>
</reference>
<dbReference type="InterPro" id="IPR000182">
    <property type="entry name" value="GNAT_dom"/>
</dbReference>
<dbReference type="Proteomes" id="UP000032352">
    <property type="component" value="Chromosome"/>
</dbReference>
<organism evidence="2 3">
    <name type="scientific">Thalassomonas viridans</name>
    <dbReference type="NCBI Taxonomy" id="137584"/>
    <lineage>
        <taxon>Bacteria</taxon>
        <taxon>Pseudomonadati</taxon>
        <taxon>Pseudomonadota</taxon>
        <taxon>Gammaproteobacteria</taxon>
        <taxon>Alteromonadales</taxon>
        <taxon>Colwelliaceae</taxon>
        <taxon>Thalassomonas</taxon>
    </lineage>
</organism>
<dbReference type="InterPro" id="IPR016181">
    <property type="entry name" value="Acyl_CoA_acyltransferase"/>
</dbReference>
<evidence type="ECO:0000313" key="3">
    <source>
        <dbReference type="Proteomes" id="UP000032352"/>
    </source>
</evidence>
<dbReference type="RefSeq" id="WP_161797986.1">
    <property type="nucleotide sequence ID" value="NZ_CP059733.1"/>
</dbReference>
<gene>
    <name evidence="2" type="ORF">SG34_007250</name>
</gene>
<keyword evidence="3" id="KW-1185">Reference proteome</keyword>
<feature type="domain" description="N-acetyltransferase" evidence="1">
    <location>
        <begin position="1"/>
        <end position="151"/>
    </location>
</feature>
<dbReference type="Gene3D" id="3.40.630.30">
    <property type="match status" value="1"/>
</dbReference>
<accession>A0AAE9Z4Y5</accession>
<dbReference type="EMBL" id="CP059733">
    <property type="protein sequence ID" value="WDE06693.1"/>
    <property type="molecule type" value="Genomic_DNA"/>
</dbReference>
<dbReference type="Pfam" id="PF00583">
    <property type="entry name" value="Acetyltransf_1"/>
    <property type="match status" value="1"/>
</dbReference>
<dbReference type="PROSITE" id="PS51186">
    <property type="entry name" value="GNAT"/>
    <property type="match status" value="1"/>
</dbReference>
<evidence type="ECO:0000313" key="2">
    <source>
        <dbReference type="EMBL" id="WDE06693.1"/>
    </source>
</evidence>
<proteinExistence type="predicted"/>
<dbReference type="KEGG" id="tvd:SG34_007250"/>
<dbReference type="GO" id="GO:0016747">
    <property type="term" value="F:acyltransferase activity, transferring groups other than amino-acyl groups"/>
    <property type="evidence" value="ECO:0007669"/>
    <property type="project" value="InterPro"/>
</dbReference>
<dbReference type="SUPFAM" id="SSF55729">
    <property type="entry name" value="Acyl-CoA N-acyltransferases (Nat)"/>
    <property type="match status" value="1"/>
</dbReference>
<sequence length="174" mass="18704">MKIRETTGKDKNVIFHLHRDAFGEDEGEAVAQLAVELLEDKTALPVLSLVAEQNGQAVGHILFSSVSVIGASVNQAYILAPLAVLASHQGSGIGTALINRGLDILKARNAEFVLVLGDPGYYSRTGFVAGHNISPPYELAYPQAWMAQELKKDALKNIKGKVQCATSLSSPQHW</sequence>
<dbReference type="CDD" id="cd04301">
    <property type="entry name" value="NAT_SF"/>
    <property type="match status" value="1"/>
</dbReference>
<reference evidence="2 3" key="1">
    <citation type="journal article" date="2015" name="Genome Announc.">
        <title>Draft Genome Sequences of Marine Isolates of Thalassomonas viridans and Thalassomonas actiniarum.</title>
        <authorList>
            <person name="Olonade I."/>
            <person name="van Zyl L.J."/>
            <person name="Trindade M."/>
        </authorList>
    </citation>
    <scope>NUCLEOTIDE SEQUENCE [LARGE SCALE GENOMIC DNA]</scope>
    <source>
        <strain evidence="2 3">XOM25</strain>
    </source>
</reference>
<protein>
    <submittedName>
        <fullName evidence="2">N-acetyltransferase</fullName>
    </submittedName>
</protein>
<evidence type="ECO:0000259" key="1">
    <source>
        <dbReference type="PROSITE" id="PS51186"/>
    </source>
</evidence>